<dbReference type="InterPro" id="IPR050307">
    <property type="entry name" value="Sterol_Desaturase_Related"/>
</dbReference>
<proteinExistence type="predicted"/>
<comment type="subcellular location">
    <subcellularLocation>
        <location evidence="1">Membrane</location>
    </subcellularLocation>
</comment>
<evidence type="ECO:0000256" key="2">
    <source>
        <dbReference type="ARBA" id="ARBA00022692"/>
    </source>
</evidence>
<keyword evidence="4 5" id="KW-0472">Membrane</keyword>
<dbReference type="EnsemblProtists" id="EKX52180">
    <property type="protein sequence ID" value="EKX52180"/>
    <property type="gene ID" value="GUITHDRAFT_65403"/>
</dbReference>
<evidence type="ECO:0000313" key="9">
    <source>
        <dbReference type="Proteomes" id="UP000011087"/>
    </source>
</evidence>
<dbReference type="GO" id="GO:0005506">
    <property type="term" value="F:iron ion binding"/>
    <property type="evidence" value="ECO:0007669"/>
    <property type="project" value="InterPro"/>
</dbReference>
<feature type="domain" description="Fatty acid hydroxylase" evidence="6">
    <location>
        <begin position="135"/>
        <end position="279"/>
    </location>
</feature>
<dbReference type="GO" id="GO:0016491">
    <property type="term" value="F:oxidoreductase activity"/>
    <property type="evidence" value="ECO:0007669"/>
    <property type="project" value="InterPro"/>
</dbReference>
<dbReference type="Pfam" id="PF04116">
    <property type="entry name" value="FA_hydroxylase"/>
    <property type="match status" value="1"/>
</dbReference>
<dbReference type="PaxDb" id="55529-EKX52180"/>
<keyword evidence="2 5" id="KW-0812">Transmembrane</keyword>
<dbReference type="GO" id="GO:0016020">
    <property type="term" value="C:membrane"/>
    <property type="evidence" value="ECO:0007669"/>
    <property type="project" value="UniProtKB-SubCell"/>
</dbReference>
<dbReference type="HOGENOM" id="CLU_047036_6_1_1"/>
<evidence type="ECO:0000256" key="4">
    <source>
        <dbReference type="ARBA" id="ARBA00023136"/>
    </source>
</evidence>
<evidence type="ECO:0000313" key="8">
    <source>
        <dbReference type="EnsemblProtists" id="EKX52180"/>
    </source>
</evidence>
<reference evidence="8" key="3">
    <citation type="submission" date="2015-06" db="UniProtKB">
        <authorList>
            <consortium name="EnsemblProtists"/>
        </authorList>
    </citation>
    <scope>IDENTIFICATION</scope>
</reference>
<dbReference type="KEGG" id="gtt:GUITHDRAFT_65403"/>
<evidence type="ECO:0000256" key="1">
    <source>
        <dbReference type="ARBA" id="ARBA00004370"/>
    </source>
</evidence>
<name>L1JVE4_GUITC</name>
<dbReference type="OMA" id="CINGNIW"/>
<feature type="transmembrane region" description="Helical" evidence="5">
    <location>
        <begin position="37"/>
        <end position="59"/>
    </location>
</feature>
<dbReference type="GO" id="GO:0008610">
    <property type="term" value="P:lipid biosynthetic process"/>
    <property type="evidence" value="ECO:0007669"/>
    <property type="project" value="InterPro"/>
</dbReference>
<dbReference type="AlphaFoldDB" id="L1JVE4"/>
<dbReference type="RefSeq" id="XP_005839160.1">
    <property type="nucleotide sequence ID" value="XM_005839103.1"/>
</dbReference>
<keyword evidence="3 5" id="KW-1133">Transmembrane helix</keyword>
<feature type="transmembrane region" description="Helical" evidence="5">
    <location>
        <begin position="178"/>
        <end position="201"/>
    </location>
</feature>
<keyword evidence="9" id="KW-1185">Reference proteome</keyword>
<evidence type="ECO:0000256" key="3">
    <source>
        <dbReference type="ARBA" id="ARBA00022989"/>
    </source>
</evidence>
<dbReference type="InterPro" id="IPR006694">
    <property type="entry name" value="Fatty_acid_hydroxylase"/>
</dbReference>
<evidence type="ECO:0000256" key="5">
    <source>
        <dbReference type="SAM" id="Phobius"/>
    </source>
</evidence>
<dbReference type="eggNOG" id="KOG0872">
    <property type="taxonomic scope" value="Eukaryota"/>
</dbReference>
<dbReference type="Proteomes" id="UP000011087">
    <property type="component" value="Unassembled WGS sequence"/>
</dbReference>
<feature type="transmembrane region" description="Helical" evidence="5">
    <location>
        <begin position="126"/>
        <end position="147"/>
    </location>
</feature>
<evidence type="ECO:0000313" key="7">
    <source>
        <dbReference type="EMBL" id="EKX52180.1"/>
    </source>
</evidence>
<gene>
    <name evidence="7" type="ORF">GUITHDRAFT_65403</name>
</gene>
<sequence length="290" mass="33810">MQSHEPDSSILIEQGSHGVYGGSWKPSESLYLLDSGFVSIFAATFLVYYGISCLLHFGVPRIFPVRSVRGGKKQNDADTVRDAIQSVIPVSIRAFMLYLAQMLHNKGYGVLKNDDLSEYFQSPFNVFHSILMIFLLDVFHDTWFYFFHRLLHYPYFMKHVHYIHHQSKDPSAFSGYSFHWLEAVIMFVNAVVEIFIFPIPIQLHRIYELWMIAIHIGGHCGYEIFPYVPHVSQLLWAATGMSGDLRKLLNDVYHHDIHHQHPGYHFSLYFTHWDKLLGTIHPKWNKSVDH</sequence>
<dbReference type="STRING" id="905079.L1JVE4"/>
<protein>
    <submittedName>
        <fullName evidence="7">Sterol desaturase</fullName>
    </submittedName>
</protein>
<dbReference type="EMBL" id="JH992973">
    <property type="protein sequence ID" value="EKX52180.1"/>
    <property type="molecule type" value="Genomic_DNA"/>
</dbReference>
<evidence type="ECO:0000259" key="6">
    <source>
        <dbReference type="Pfam" id="PF04116"/>
    </source>
</evidence>
<accession>L1JVE4</accession>
<organism evidence="7">
    <name type="scientific">Guillardia theta (strain CCMP2712)</name>
    <name type="common">Cryptophyte</name>
    <dbReference type="NCBI Taxonomy" id="905079"/>
    <lineage>
        <taxon>Eukaryota</taxon>
        <taxon>Cryptophyceae</taxon>
        <taxon>Pyrenomonadales</taxon>
        <taxon>Geminigeraceae</taxon>
        <taxon>Guillardia</taxon>
    </lineage>
</organism>
<reference evidence="9" key="2">
    <citation type="submission" date="2012-11" db="EMBL/GenBank/DDBJ databases">
        <authorList>
            <person name="Kuo A."/>
            <person name="Curtis B.A."/>
            <person name="Tanifuji G."/>
            <person name="Burki F."/>
            <person name="Gruber A."/>
            <person name="Irimia M."/>
            <person name="Maruyama S."/>
            <person name="Arias M.C."/>
            <person name="Ball S.G."/>
            <person name="Gile G.H."/>
            <person name="Hirakawa Y."/>
            <person name="Hopkins J.F."/>
            <person name="Rensing S.A."/>
            <person name="Schmutz J."/>
            <person name="Symeonidi A."/>
            <person name="Elias M."/>
            <person name="Eveleigh R.J."/>
            <person name="Herman E.K."/>
            <person name="Klute M.J."/>
            <person name="Nakayama T."/>
            <person name="Obornik M."/>
            <person name="Reyes-Prieto A."/>
            <person name="Armbrust E.V."/>
            <person name="Aves S.J."/>
            <person name="Beiko R.G."/>
            <person name="Coutinho P."/>
            <person name="Dacks J.B."/>
            <person name="Durnford D.G."/>
            <person name="Fast N.M."/>
            <person name="Green B.R."/>
            <person name="Grisdale C."/>
            <person name="Hempe F."/>
            <person name="Henrissat B."/>
            <person name="Hoppner M.P."/>
            <person name="Ishida K.-I."/>
            <person name="Kim E."/>
            <person name="Koreny L."/>
            <person name="Kroth P.G."/>
            <person name="Liu Y."/>
            <person name="Malik S.-B."/>
            <person name="Maier U.G."/>
            <person name="McRose D."/>
            <person name="Mock T."/>
            <person name="Neilson J.A."/>
            <person name="Onodera N.T."/>
            <person name="Poole A.M."/>
            <person name="Pritham E.J."/>
            <person name="Richards T.A."/>
            <person name="Rocap G."/>
            <person name="Roy S.W."/>
            <person name="Sarai C."/>
            <person name="Schaack S."/>
            <person name="Shirato S."/>
            <person name="Slamovits C.H."/>
            <person name="Spencer D.F."/>
            <person name="Suzuki S."/>
            <person name="Worden A.Z."/>
            <person name="Zauner S."/>
            <person name="Barry K."/>
            <person name="Bell C."/>
            <person name="Bharti A.K."/>
            <person name="Crow J.A."/>
            <person name="Grimwood J."/>
            <person name="Kramer R."/>
            <person name="Lindquist E."/>
            <person name="Lucas S."/>
            <person name="Salamov A."/>
            <person name="McFadden G.I."/>
            <person name="Lane C.E."/>
            <person name="Keeling P.J."/>
            <person name="Gray M.W."/>
            <person name="Grigoriev I.V."/>
            <person name="Archibald J.M."/>
        </authorList>
    </citation>
    <scope>NUCLEOTIDE SEQUENCE</scope>
    <source>
        <strain evidence="9">CCMP2712</strain>
    </source>
</reference>
<dbReference type="GeneID" id="17309039"/>
<reference evidence="7 9" key="1">
    <citation type="journal article" date="2012" name="Nature">
        <title>Algal genomes reveal evolutionary mosaicism and the fate of nucleomorphs.</title>
        <authorList>
            <consortium name="DOE Joint Genome Institute"/>
            <person name="Curtis B.A."/>
            <person name="Tanifuji G."/>
            <person name="Burki F."/>
            <person name="Gruber A."/>
            <person name="Irimia M."/>
            <person name="Maruyama S."/>
            <person name="Arias M.C."/>
            <person name="Ball S.G."/>
            <person name="Gile G.H."/>
            <person name="Hirakawa Y."/>
            <person name="Hopkins J.F."/>
            <person name="Kuo A."/>
            <person name="Rensing S.A."/>
            <person name="Schmutz J."/>
            <person name="Symeonidi A."/>
            <person name="Elias M."/>
            <person name="Eveleigh R.J."/>
            <person name="Herman E.K."/>
            <person name="Klute M.J."/>
            <person name="Nakayama T."/>
            <person name="Obornik M."/>
            <person name="Reyes-Prieto A."/>
            <person name="Armbrust E.V."/>
            <person name="Aves S.J."/>
            <person name="Beiko R.G."/>
            <person name="Coutinho P."/>
            <person name="Dacks J.B."/>
            <person name="Durnford D.G."/>
            <person name="Fast N.M."/>
            <person name="Green B.R."/>
            <person name="Grisdale C.J."/>
            <person name="Hempel F."/>
            <person name="Henrissat B."/>
            <person name="Hoppner M.P."/>
            <person name="Ishida K."/>
            <person name="Kim E."/>
            <person name="Koreny L."/>
            <person name="Kroth P.G."/>
            <person name="Liu Y."/>
            <person name="Malik S.B."/>
            <person name="Maier U.G."/>
            <person name="McRose D."/>
            <person name="Mock T."/>
            <person name="Neilson J.A."/>
            <person name="Onodera N.T."/>
            <person name="Poole A.M."/>
            <person name="Pritham E.J."/>
            <person name="Richards T.A."/>
            <person name="Rocap G."/>
            <person name="Roy S.W."/>
            <person name="Sarai C."/>
            <person name="Schaack S."/>
            <person name="Shirato S."/>
            <person name="Slamovits C.H."/>
            <person name="Spencer D.F."/>
            <person name="Suzuki S."/>
            <person name="Worden A.Z."/>
            <person name="Zauner S."/>
            <person name="Barry K."/>
            <person name="Bell C."/>
            <person name="Bharti A.K."/>
            <person name="Crow J.A."/>
            <person name="Grimwood J."/>
            <person name="Kramer R."/>
            <person name="Lindquist E."/>
            <person name="Lucas S."/>
            <person name="Salamov A."/>
            <person name="McFadden G.I."/>
            <person name="Lane C.E."/>
            <person name="Keeling P.J."/>
            <person name="Gray M.W."/>
            <person name="Grigoriev I.V."/>
            <person name="Archibald J.M."/>
        </authorList>
    </citation>
    <scope>NUCLEOTIDE SEQUENCE</scope>
    <source>
        <strain evidence="7 9">CCMP2712</strain>
    </source>
</reference>
<dbReference type="OrthoDB" id="1658724at2759"/>
<dbReference type="PANTHER" id="PTHR11863">
    <property type="entry name" value="STEROL DESATURASE"/>
    <property type="match status" value="1"/>
</dbReference>